<evidence type="ECO:0000313" key="2">
    <source>
        <dbReference type="Proteomes" id="UP001251528"/>
    </source>
</evidence>
<name>A0AAJ0D1Y5_9HYPO</name>
<evidence type="ECO:0000313" key="1">
    <source>
        <dbReference type="EMBL" id="KAK2616859.1"/>
    </source>
</evidence>
<reference evidence="1" key="1">
    <citation type="submission" date="2023-06" db="EMBL/GenBank/DDBJ databases">
        <title>Conoideocrella luteorostrata (Hypocreales: Clavicipitaceae), a potential biocontrol fungus for elongate hemlock scale in United States Christmas tree production areas.</title>
        <authorList>
            <person name="Barrett H."/>
            <person name="Lovett B."/>
            <person name="Macias A.M."/>
            <person name="Stajich J.E."/>
            <person name="Kasson M.T."/>
        </authorList>
    </citation>
    <scope>NUCLEOTIDE SEQUENCE</scope>
    <source>
        <strain evidence="1">ARSEF 14590</strain>
    </source>
</reference>
<keyword evidence="2" id="KW-1185">Reference proteome</keyword>
<protein>
    <submittedName>
        <fullName evidence="1">Uncharacterized protein</fullName>
    </submittedName>
</protein>
<accession>A0AAJ0D1Y5</accession>
<dbReference type="AlphaFoldDB" id="A0AAJ0D1Y5"/>
<comment type="caution">
    <text evidence="1">The sequence shown here is derived from an EMBL/GenBank/DDBJ whole genome shotgun (WGS) entry which is preliminary data.</text>
</comment>
<sequence length="87" mass="9854">MGLTQGSQCPDPTNEVFAAERAFFEGFWKRAIQYAARNRPDVPITFVPEYGPYPYHPFGSARDYSEVCDTEGARLQSLFEEWAKAVA</sequence>
<dbReference type="EMBL" id="JASWJB010000002">
    <property type="protein sequence ID" value="KAK2616859.1"/>
    <property type="molecule type" value="Genomic_DNA"/>
</dbReference>
<gene>
    <name evidence="1" type="ORF">QQS21_000237</name>
</gene>
<organism evidence="1 2">
    <name type="scientific">Conoideocrella luteorostrata</name>
    <dbReference type="NCBI Taxonomy" id="1105319"/>
    <lineage>
        <taxon>Eukaryota</taxon>
        <taxon>Fungi</taxon>
        <taxon>Dikarya</taxon>
        <taxon>Ascomycota</taxon>
        <taxon>Pezizomycotina</taxon>
        <taxon>Sordariomycetes</taxon>
        <taxon>Hypocreomycetidae</taxon>
        <taxon>Hypocreales</taxon>
        <taxon>Clavicipitaceae</taxon>
        <taxon>Conoideocrella</taxon>
    </lineage>
</organism>
<dbReference type="Proteomes" id="UP001251528">
    <property type="component" value="Unassembled WGS sequence"/>
</dbReference>
<proteinExistence type="predicted"/>